<protein>
    <submittedName>
        <fullName evidence="1">Uncharacterized protein</fullName>
    </submittedName>
</protein>
<dbReference type="EMBL" id="BGPR01015348">
    <property type="protein sequence ID" value="GBN68888.1"/>
    <property type="molecule type" value="Genomic_DNA"/>
</dbReference>
<dbReference type="Proteomes" id="UP000499080">
    <property type="component" value="Unassembled WGS sequence"/>
</dbReference>
<keyword evidence="2" id="KW-1185">Reference proteome</keyword>
<organism evidence="1 2">
    <name type="scientific">Araneus ventricosus</name>
    <name type="common">Orbweaver spider</name>
    <name type="synonym">Epeira ventricosa</name>
    <dbReference type="NCBI Taxonomy" id="182803"/>
    <lineage>
        <taxon>Eukaryota</taxon>
        <taxon>Metazoa</taxon>
        <taxon>Ecdysozoa</taxon>
        <taxon>Arthropoda</taxon>
        <taxon>Chelicerata</taxon>
        <taxon>Arachnida</taxon>
        <taxon>Araneae</taxon>
        <taxon>Araneomorphae</taxon>
        <taxon>Entelegynae</taxon>
        <taxon>Araneoidea</taxon>
        <taxon>Araneidae</taxon>
        <taxon>Araneus</taxon>
    </lineage>
</organism>
<evidence type="ECO:0000313" key="1">
    <source>
        <dbReference type="EMBL" id="GBN68888.1"/>
    </source>
</evidence>
<dbReference type="AlphaFoldDB" id="A0A4Y2QZY6"/>
<proteinExistence type="predicted"/>
<gene>
    <name evidence="1" type="ORF">AVEN_157382_1</name>
</gene>
<evidence type="ECO:0000313" key="2">
    <source>
        <dbReference type="Proteomes" id="UP000499080"/>
    </source>
</evidence>
<accession>A0A4Y2QZY6</accession>
<comment type="caution">
    <text evidence="1">The sequence shown here is derived from an EMBL/GenBank/DDBJ whole genome shotgun (WGS) entry which is preliminary data.</text>
</comment>
<name>A0A4Y2QZY6_ARAVE</name>
<sequence>MAQEQSVPRNDECPPPTRIVLNATGQTFYLEEPFMTEIMYSEPPLQDDINKLLEEFGMDPIPNEIVLPSTLPPLPDNYFGETVEATIPELPVVWDEVQDLPLDLSTNCTVGPRKEHVFAVTYSLDLRVRN</sequence>
<reference evidence="1 2" key="1">
    <citation type="journal article" date="2019" name="Sci. Rep.">
        <title>Orb-weaving spider Araneus ventricosus genome elucidates the spidroin gene catalogue.</title>
        <authorList>
            <person name="Kono N."/>
            <person name="Nakamura H."/>
            <person name="Ohtoshi R."/>
            <person name="Moran D.A.P."/>
            <person name="Shinohara A."/>
            <person name="Yoshida Y."/>
            <person name="Fujiwara M."/>
            <person name="Mori M."/>
            <person name="Tomita M."/>
            <person name="Arakawa K."/>
        </authorList>
    </citation>
    <scope>NUCLEOTIDE SEQUENCE [LARGE SCALE GENOMIC DNA]</scope>
</reference>